<gene>
    <name evidence="5" type="ORF">HF999_04490</name>
</gene>
<evidence type="ECO:0000256" key="1">
    <source>
        <dbReference type="ARBA" id="ARBA00004370"/>
    </source>
</evidence>
<evidence type="ECO:0000313" key="6">
    <source>
        <dbReference type="Proteomes" id="UP000582646"/>
    </source>
</evidence>
<sequence>MANKAIDHEDTAAETSGEGADEDADTATEVDAADEPERPASGRRRSIVLTIVVTVLTVAVIALSVTAYLQHRASDQDHRRAADRAHAEQLGTNYAVKAATLNYNDLTPWLNAMKTGVTPTLAAKYDAIAEQMRQVLVPLRMVATATPVVAKVSSEVGGVYQVKVVVDVSAQSAQSPQGTLSTTAYTITLDRDQNWVITEVGDPASGPAVGAATTSAAPSNSTPAPTGSAQPTIPAIGAPTATPSP</sequence>
<feature type="compositionally biased region" description="Basic and acidic residues" evidence="3">
    <location>
        <begin position="1"/>
        <end position="11"/>
    </location>
</feature>
<keyword evidence="6" id="KW-1185">Reference proteome</keyword>
<dbReference type="GO" id="GO:0016020">
    <property type="term" value="C:membrane"/>
    <property type="evidence" value="ECO:0007669"/>
    <property type="project" value="UniProtKB-SubCell"/>
</dbReference>
<dbReference type="PANTHER" id="PTHR37042:SF4">
    <property type="entry name" value="OUTER MEMBRANE PROTEIN RV1973"/>
    <property type="match status" value="1"/>
</dbReference>
<evidence type="ECO:0000313" key="5">
    <source>
        <dbReference type="EMBL" id="NKY17630.1"/>
    </source>
</evidence>
<reference evidence="5 6" key="1">
    <citation type="submission" date="2020-04" db="EMBL/GenBank/DDBJ databases">
        <title>MicrobeNet Type strains.</title>
        <authorList>
            <person name="Nicholson A.C."/>
        </authorList>
    </citation>
    <scope>NUCLEOTIDE SEQUENCE [LARGE SCALE GENOMIC DNA]</scope>
    <source>
        <strain evidence="5 6">DSM 44113</strain>
    </source>
</reference>
<keyword evidence="4" id="KW-1133">Transmembrane helix</keyword>
<feature type="compositionally biased region" description="Acidic residues" evidence="3">
    <location>
        <begin position="19"/>
        <end position="34"/>
    </location>
</feature>
<evidence type="ECO:0000256" key="4">
    <source>
        <dbReference type="SAM" id="Phobius"/>
    </source>
</evidence>
<organism evidence="5 6">
    <name type="scientific">Tsukamurella spumae</name>
    <dbReference type="NCBI Taxonomy" id="44753"/>
    <lineage>
        <taxon>Bacteria</taxon>
        <taxon>Bacillati</taxon>
        <taxon>Actinomycetota</taxon>
        <taxon>Actinomycetes</taxon>
        <taxon>Mycobacteriales</taxon>
        <taxon>Tsukamurellaceae</taxon>
        <taxon>Tsukamurella</taxon>
    </lineage>
</organism>
<name>A0A846X0Z7_9ACTN</name>
<protein>
    <recommendedName>
        <fullName evidence="7">Mce-associated membrane protein</fullName>
    </recommendedName>
</protein>
<comment type="subcellular location">
    <subcellularLocation>
        <location evidence="1">Membrane</location>
    </subcellularLocation>
</comment>
<dbReference type="AlphaFoldDB" id="A0A846X0Z7"/>
<accession>A0A846X0Z7</accession>
<dbReference type="PANTHER" id="PTHR37042">
    <property type="entry name" value="OUTER MEMBRANE PROTEIN RV1973"/>
    <property type="match status" value="1"/>
</dbReference>
<feature type="transmembrane region" description="Helical" evidence="4">
    <location>
        <begin position="47"/>
        <end position="69"/>
    </location>
</feature>
<keyword evidence="2 4" id="KW-0472">Membrane</keyword>
<dbReference type="RefSeq" id="WP_168544714.1">
    <property type="nucleotide sequence ID" value="NZ_BAAAKS010000006.1"/>
</dbReference>
<dbReference type="EMBL" id="JAAXOQ010000004">
    <property type="protein sequence ID" value="NKY17630.1"/>
    <property type="molecule type" value="Genomic_DNA"/>
</dbReference>
<comment type="caution">
    <text evidence="5">The sequence shown here is derived from an EMBL/GenBank/DDBJ whole genome shotgun (WGS) entry which is preliminary data.</text>
</comment>
<proteinExistence type="predicted"/>
<evidence type="ECO:0000256" key="2">
    <source>
        <dbReference type="ARBA" id="ARBA00023136"/>
    </source>
</evidence>
<evidence type="ECO:0000256" key="3">
    <source>
        <dbReference type="SAM" id="MobiDB-lite"/>
    </source>
</evidence>
<feature type="region of interest" description="Disordered" evidence="3">
    <location>
        <begin position="1"/>
        <end position="41"/>
    </location>
</feature>
<keyword evidence="4" id="KW-0812">Transmembrane</keyword>
<feature type="region of interest" description="Disordered" evidence="3">
    <location>
        <begin position="201"/>
        <end position="245"/>
    </location>
</feature>
<dbReference type="Proteomes" id="UP000582646">
    <property type="component" value="Unassembled WGS sequence"/>
</dbReference>
<feature type="compositionally biased region" description="Low complexity" evidence="3">
    <location>
        <begin position="210"/>
        <end position="229"/>
    </location>
</feature>
<evidence type="ECO:0008006" key="7">
    <source>
        <dbReference type="Google" id="ProtNLM"/>
    </source>
</evidence>